<dbReference type="GO" id="GO:0005789">
    <property type="term" value="C:endoplasmic reticulum membrane"/>
    <property type="evidence" value="ECO:0007669"/>
    <property type="project" value="UniProtKB-SubCell"/>
</dbReference>
<comment type="subcellular location">
    <subcellularLocation>
        <location evidence="1">Endoplasmic reticulum membrane</location>
        <topology evidence="1">Multi-pass membrane protein</topology>
    </subcellularLocation>
</comment>
<comment type="similarity">
    <text evidence="2">Belongs to the membrane-bound acyltransferase family. Sterol o-acyltransferase subfamily.</text>
</comment>
<evidence type="ECO:0000256" key="8">
    <source>
        <dbReference type="ARBA" id="ARBA00023315"/>
    </source>
</evidence>
<dbReference type="GO" id="GO:0008203">
    <property type="term" value="P:cholesterol metabolic process"/>
    <property type="evidence" value="ECO:0007669"/>
    <property type="project" value="TreeGrafter"/>
</dbReference>
<evidence type="ECO:0000256" key="6">
    <source>
        <dbReference type="ARBA" id="ARBA00022989"/>
    </source>
</evidence>
<protein>
    <submittedName>
        <fullName evidence="12">O-acyltransferase</fullName>
    </submittedName>
</protein>
<name>A0A0N4UZ63_ENTVE</name>
<evidence type="ECO:0000256" key="9">
    <source>
        <dbReference type="SAM" id="Phobius"/>
    </source>
</evidence>
<keyword evidence="11" id="KW-1185">Reference proteome</keyword>
<feature type="transmembrane region" description="Helical" evidence="9">
    <location>
        <begin position="330"/>
        <end position="348"/>
    </location>
</feature>
<dbReference type="AlphaFoldDB" id="A0A0N4UZ63"/>
<keyword evidence="3" id="KW-0808">Transferase</keyword>
<feature type="transmembrane region" description="Helical" evidence="9">
    <location>
        <begin position="78"/>
        <end position="95"/>
    </location>
</feature>
<keyword evidence="6 9" id="KW-1133">Transmembrane helix</keyword>
<sequence>MVFQKRLDMNYEGGANTTEIDVAKKVETPSTPVKVIPRERAAFREKQFKVRCSLLTTFSPFHHLWLIYWNFAHLPQTLLFWFFMALSSFIPYFALKQWSQIPVSKMVGFLLIILYVFYIFLLFYIPLRFLFWMDLSVACSFIITCENTRILMKVHSYIREIVPRVLRIKKSEPVPAYPTIGLFIYFFFCPSFIYADEYARTPTRSYKKVVKYFLQAVFMIYCTNLVFTQIVHSQFVPINYAQITVGEILATIYPAILPAMSCLILLFYGLLHCWLNAFAELLQFGDREYYLDWWNSRSMAEYYRKWNMVVHEWLYAYVYRDLTGSQSGTMISQICVFFLSSVFHEYWFGVSLRFFYPVMFILYFVFGGLFFLLSRFIRSGYIWNGLMWGNLLIGTGMFMTFYSQEWYSRHRCPPVFQNQLIDILVPRHWFCTYDTFYANEVIGLQNYKNFS</sequence>
<evidence type="ECO:0000256" key="4">
    <source>
        <dbReference type="ARBA" id="ARBA00022692"/>
    </source>
</evidence>
<dbReference type="WBParaSite" id="EVEC_0000290001-mRNA-1">
    <property type="protein sequence ID" value="EVEC_0000290001-mRNA-1"/>
    <property type="gene ID" value="EVEC_0000290001"/>
</dbReference>
<reference evidence="10 11" key="2">
    <citation type="submission" date="2018-10" db="EMBL/GenBank/DDBJ databases">
        <authorList>
            <consortium name="Pathogen Informatics"/>
        </authorList>
    </citation>
    <scope>NUCLEOTIDE SEQUENCE [LARGE SCALE GENOMIC DNA]</scope>
</reference>
<feature type="transmembrane region" description="Helical" evidence="9">
    <location>
        <begin position="248"/>
        <end position="271"/>
    </location>
</feature>
<feature type="transmembrane region" description="Helical" evidence="9">
    <location>
        <begin position="107"/>
        <end position="127"/>
    </location>
</feature>
<feature type="transmembrane region" description="Helical" evidence="9">
    <location>
        <begin position="52"/>
        <end position="72"/>
    </location>
</feature>
<feature type="transmembrane region" description="Helical" evidence="9">
    <location>
        <begin position="216"/>
        <end position="236"/>
    </location>
</feature>
<organism evidence="12">
    <name type="scientific">Enterobius vermicularis</name>
    <name type="common">Human pinworm</name>
    <dbReference type="NCBI Taxonomy" id="51028"/>
    <lineage>
        <taxon>Eukaryota</taxon>
        <taxon>Metazoa</taxon>
        <taxon>Ecdysozoa</taxon>
        <taxon>Nematoda</taxon>
        <taxon>Chromadorea</taxon>
        <taxon>Rhabditida</taxon>
        <taxon>Spirurina</taxon>
        <taxon>Oxyuridomorpha</taxon>
        <taxon>Oxyuroidea</taxon>
        <taxon>Oxyuridae</taxon>
        <taxon>Enterobius</taxon>
    </lineage>
</organism>
<reference evidence="12" key="1">
    <citation type="submission" date="2017-02" db="UniProtKB">
        <authorList>
            <consortium name="WormBaseParasite"/>
        </authorList>
    </citation>
    <scope>IDENTIFICATION</scope>
</reference>
<feature type="transmembrane region" description="Helical" evidence="9">
    <location>
        <begin position="354"/>
        <end position="374"/>
    </location>
</feature>
<evidence type="ECO:0000256" key="1">
    <source>
        <dbReference type="ARBA" id="ARBA00004477"/>
    </source>
</evidence>
<dbReference type="Proteomes" id="UP000274131">
    <property type="component" value="Unassembled WGS sequence"/>
</dbReference>
<proteinExistence type="inferred from homology"/>
<evidence type="ECO:0000256" key="7">
    <source>
        <dbReference type="ARBA" id="ARBA00023136"/>
    </source>
</evidence>
<accession>A0A0N4UZ63</accession>
<gene>
    <name evidence="10" type="ORF">EVEC_LOCUS2608</name>
</gene>
<evidence type="ECO:0000313" key="12">
    <source>
        <dbReference type="WBParaSite" id="EVEC_0000290001-mRNA-1"/>
    </source>
</evidence>
<dbReference type="EMBL" id="UXUI01007414">
    <property type="protein sequence ID" value="VDD87465.1"/>
    <property type="molecule type" value="Genomic_DNA"/>
</dbReference>
<dbReference type="GO" id="GO:0008374">
    <property type="term" value="F:O-acyltransferase activity"/>
    <property type="evidence" value="ECO:0007669"/>
    <property type="project" value="InterPro"/>
</dbReference>
<dbReference type="InterPro" id="IPR014371">
    <property type="entry name" value="Oat_ACAT_DAG_ARE"/>
</dbReference>
<evidence type="ECO:0000256" key="2">
    <source>
        <dbReference type="ARBA" id="ARBA00009010"/>
    </source>
</evidence>
<evidence type="ECO:0000313" key="11">
    <source>
        <dbReference type="Proteomes" id="UP000274131"/>
    </source>
</evidence>
<dbReference type="Pfam" id="PF03062">
    <property type="entry name" value="MBOAT"/>
    <property type="match status" value="1"/>
</dbReference>
<dbReference type="STRING" id="51028.A0A0N4UZ63"/>
<dbReference type="InterPro" id="IPR004299">
    <property type="entry name" value="MBOAT_fam"/>
</dbReference>
<feature type="transmembrane region" description="Helical" evidence="9">
    <location>
        <begin position="176"/>
        <end position="195"/>
    </location>
</feature>
<dbReference type="PANTHER" id="PTHR10408:SF8">
    <property type="entry name" value="O-ACYLTRANSFERASE"/>
    <property type="match status" value="1"/>
</dbReference>
<dbReference type="PANTHER" id="PTHR10408">
    <property type="entry name" value="STEROL O-ACYLTRANSFERASE"/>
    <property type="match status" value="1"/>
</dbReference>
<dbReference type="OrthoDB" id="10039049at2759"/>
<evidence type="ECO:0000256" key="5">
    <source>
        <dbReference type="ARBA" id="ARBA00022824"/>
    </source>
</evidence>
<keyword evidence="8" id="KW-0012">Acyltransferase</keyword>
<evidence type="ECO:0000256" key="3">
    <source>
        <dbReference type="ARBA" id="ARBA00022679"/>
    </source>
</evidence>
<keyword evidence="7 9" id="KW-0472">Membrane</keyword>
<keyword evidence="5" id="KW-0256">Endoplasmic reticulum</keyword>
<keyword evidence="4 9" id="KW-0812">Transmembrane</keyword>
<feature type="transmembrane region" description="Helical" evidence="9">
    <location>
        <begin position="381"/>
        <end position="402"/>
    </location>
</feature>
<evidence type="ECO:0000313" key="10">
    <source>
        <dbReference type="EMBL" id="VDD87465.1"/>
    </source>
</evidence>